<organism evidence="3 4">
    <name type="scientific">Trachipleistophora hominis</name>
    <name type="common">Microsporidian parasite</name>
    <dbReference type="NCBI Taxonomy" id="72359"/>
    <lineage>
        <taxon>Eukaryota</taxon>
        <taxon>Fungi</taxon>
        <taxon>Fungi incertae sedis</taxon>
        <taxon>Microsporidia</taxon>
        <taxon>Pleistophoridae</taxon>
        <taxon>Trachipleistophora</taxon>
    </lineage>
</organism>
<evidence type="ECO:0000256" key="1">
    <source>
        <dbReference type="SAM" id="MobiDB-lite"/>
    </source>
</evidence>
<dbReference type="HOGENOM" id="CLU_2172830_0_0_1"/>
<evidence type="ECO:0000313" key="4">
    <source>
        <dbReference type="Proteomes" id="UP000011185"/>
    </source>
</evidence>
<reference evidence="3 4" key="1">
    <citation type="journal article" date="2012" name="PLoS Pathog.">
        <title>The genome of the obligate intracellular parasite Trachipleistophora hominis: new insights into microsporidian genome dynamics and reductive evolution.</title>
        <authorList>
            <person name="Heinz E."/>
            <person name="Williams T.A."/>
            <person name="Nakjang S."/>
            <person name="Noel C.J."/>
            <person name="Swan D.C."/>
            <person name="Goldberg A.V."/>
            <person name="Harris S.R."/>
            <person name="Weinmaier T."/>
            <person name="Markert S."/>
            <person name="Becher D."/>
            <person name="Bernhardt J."/>
            <person name="Dagan T."/>
            <person name="Hacker C."/>
            <person name="Lucocq J.M."/>
            <person name="Schweder T."/>
            <person name="Rattei T."/>
            <person name="Hall N."/>
            <person name="Hirt R.P."/>
            <person name="Embley T.M."/>
        </authorList>
    </citation>
    <scope>NUCLEOTIDE SEQUENCE [LARGE SCALE GENOMIC DNA]</scope>
</reference>
<accession>L7JYZ5</accession>
<evidence type="ECO:0000256" key="2">
    <source>
        <dbReference type="SAM" id="Phobius"/>
    </source>
</evidence>
<protein>
    <submittedName>
        <fullName evidence="3">Uncharacterized protein</fullName>
    </submittedName>
</protein>
<feature type="compositionally biased region" description="Acidic residues" evidence="1">
    <location>
        <begin position="86"/>
        <end position="95"/>
    </location>
</feature>
<keyword evidence="2" id="KW-0472">Membrane</keyword>
<dbReference type="Proteomes" id="UP000011185">
    <property type="component" value="Unassembled WGS sequence"/>
</dbReference>
<dbReference type="EMBL" id="JH993838">
    <property type="protein sequence ID" value="ELQ76550.1"/>
    <property type="molecule type" value="Genomic_DNA"/>
</dbReference>
<keyword evidence="2" id="KW-0812">Transmembrane</keyword>
<keyword evidence="4" id="KW-1185">Reference proteome</keyword>
<name>L7JYZ5_TRAHO</name>
<feature type="region of interest" description="Disordered" evidence="1">
    <location>
        <begin position="79"/>
        <end position="110"/>
    </location>
</feature>
<sequence length="110" mass="12923">MPIQTRTTMNDTAHTTTNNTTIPQTRGNISFEVDMHMFIYMGVLLTVFIIIMCMYYACIRETQDAVIIQNVAYTRERRRPKRLDTVFEEQDDDEQPNQSEIRSPDRETVV</sequence>
<feature type="transmembrane region" description="Helical" evidence="2">
    <location>
        <begin position="37"/>
        <end position="58"/>
    </location>
</feature>
<dbReference type="AlphaFoldDB" id="L7JYZ5"/>
<evidence type="ECO:0000313" key="3">
    <source>
        <dbReference type="EMBL" id="ELQ76550.1"/>
    </source>
</evidence>
<feature type="region of interest" description="Disordered" evidence="1">
    <location>
        <begin position="1"/>
        <end position="21"/>
    </location>
</feature>
<proteinExistence type="predicted"/>
<dbReference type="VEuPathDB" id="MicrosporidiaDB:THOM_0461"/>
<dbReference type="InParanoid" id="L7JYZ5"/>
<keyword evidence="2" id="KW-1133">Transmembrane helix</keyword>
<gene>
    <name evidence="3" type="ORF">THOM_0461</name>
</gene>